<dbReference type="SUPFAM" id="SSF51735">
    <property type="entry name" value="NAD(P)-binding Rossmann-fold domains"/>
    <property type="match status" value="1"/>
</dbReference>
<dbReference type="Proteomes" id="UP000653411">
    <property type="component" value="Unassembled WGS sequence"/>
</dbReference>
<dbReference type="FunFam" id="3.40.50.720:FF:000084">
    <property type="entry name" value="Short-chain dehydrogenase reductase"/>
    <property type="match status" value="1"/>
</dbReference>
<dbReference type="InterPro" id="IPR036291">
    <property type="entry name" value="NAD(P)-bd_dom_sf"/>
</dbReference>
<protein>
    <submittedName>
        <fullName evidence="3">Glucose 1-dehydrogenase</fullName>
    </submittedName>
</protein>
<evidence type="ECO:0000256" key="2">
    <source>
        <dbReference type="ARBA" id="ARBA00023002"/>
    </source>
</evidence>
<dbReference type="PANTHER" id="PTHR42879">
    <property type="entry name" value="3-OXOACYL-(ACYL-CARRIER-PROTEIN) REDUCTASE"/>
    <property type="match status" value="1"/>
</dbReference>
<proteinExistence type="inferred from homology"/>
<dbReference type="GO" id="GO:0032787">
    <property type="term" value="P:monocarboxylic acid metabolic process"/>
    <property type="evidence" value="ECO:0007669"/>
    <property type="project" value="UniProtKB-ARBA"/>
</dbReference>
<comment type="similarity">
    <text evidence="1">Belongs to the short-chain dehydrogenases/reductases (SDR) family.</text>
</comment>
<dbReference type="InterPro" id="IPR020904">
    <property type="entry name" value="Sc_DH/Rdtase_CS"/>
</dbReference>
<dbReference type="PANTHER" id="PTHR42879:SF2">
    <property type="entry name" value="3-OXOACYL-[ACYL-CARRIER-PROTEIN] REDUCTASE FABG"/>
    <property type="match status" value="1"/>
</dbReference>
<keyword evidence="4" id="KW-1185">Reference proteome</keyword>
<comment type="caution">
    <text evidence="3">The sequence shown here is derived from an EMBL/GenBank/DDBJ whole genome shotgun (WGS) entry which is preliminary data.</text>
</comment>
<evidence type="ECO:0000256" key="1">
    <source>
        <dbReference type="ARBA" id="ARBA00006484"/>
    </source>
</evidence>
<dbReference type="PROSITE" id="PS00061">
    <property type="entry name" value="ADH_SHORT"/>
    <property type="match status" value="1"/>
</dbReference>
<sequence length="278" mass="28506">MSDSTAATPDVPHQAASLQELLDLRGAVALVTGAGQGVGATVARYLSAQGAAVAVNDYRLERAEEVAAKIRAEGGNALAFQADVTDFAAVQAMVSEVAESLGPVSVLVNNAGNAGAGTSVPDGRPFWESDPADWEPFLAVNLNGVLNCSRAVVPSMVENRHGRLITVISDAGRVGEAGMEAYSAAKAGAAGLMRSLARSLGRHQITANCVAIGFTNTPAVAQAVENPELSRKVLGAYIIRRVGEPSDAAGMVTYLASPAGSWITGQTYPVNGGFSVNQ</sequence>
<reference evidence="3" key="2">
    <citation type="submission" date="2020-09" db="EMBL/GenBank/DDBJ databases">
        <authorList>
            <person name="Sun Q."/>
            <person name="Zhou Y."/>
        </authorList>
    </citation>
    <scope>NUCLEOTIDE SEQUENCE</scope>
    <source>
        <strain evidence="3">CGMCC 4.7110</strain>
    </source>
</reference>
<evidence type="ECO:0000313" key="4">
    <source>
        <dbReference type="Proteomes" id="UP000653411"/>
    </source>
</evidence>
<dbReference type="AlphaFoldDB" id="A0A917XFC6"/>
<dbReference type="PRINTS" id="PR00080">
    <property type="entry name" value="SDRFAMILY"/>
</dbReference>
<gene>
    <name evidence="3" type="ORF">GCM10011578_050430</name>
</gene>
<dbReference type="InterPro" id="IPR050259">
    <property type="entry name" value="SDR"/>
</dbReference>
<dbReference type="Gene3D" id="3.40.50.720">
    <property type="entry name" value="NAD(P)-binding Rossmann-like Domain"/>
    <property type="match status" value="1"/>
</dbReference>
<dbReference type="Pfam" id="PF13561">
    <property type="entry name" value="adh_short_C2"/>
    <property type="match status" value="1"/>
</dbReference>
<dbReference type="PRINTS" id="PR00081">
    <property type="entry name" value="GDHRDH"/>
</dbReference>
<dbReference type="GO" id="GO:0016491">
    <property type="term" value="F:oxidoreductase activity"/>
    <property type="evidence" value="ECO:0007669"/>
    <property type="project" value="UniProtKB-KW"/>
</dbReference>
<organism evidence="3 4">
    <name type="scientific">Streptomyces fuscichromogenes</name>
    <dbReference type="NCBI Taxonomy" id="1324013"/>
    <lineage>
        <taxon>Bacteria</taxon>
        <taxon>Bacillati</taxon>
        <taxon>Actinomycetota</taxon>
        <taxon>Actinomycetes</taxon>
        <taxon>Kitasatosporales</taxon>
        <taxon>Streptomycetaceae</taxon>
        <taxon>Streptomyces</taxon>
    </lineage>
</organism>
<accession>A0A917XFC6</accession>
<evidence type="ECO:0000313" key="3">
    <source>
        <dbReference type="EMBL" id="GGN20145.1"/>
    </source>
</evidence>
<keyword evidence="2" id="KW-0560">Oxidoreductase</keyword>
<name>A0A917XFC6_9ACTN</name>
<dbReference type="InterPro" id="IPR002347">
    <property type="entry name" value="SDR_fam"/>
</dbReference>
<dbReference type="EMBL" id="BMML01000011">
    <property type="protein sequence ID" value="GGN20145.1"/>
    <property type="molecule type" value="Genomic_DNA"/>
</dbReference>
<dbReference type="RefSeq" id="WP_189265082.1">
    <property type="nucleotide sequence ID" value="NZ_BMML01000011.1"/>
</dbReference>
<reference evidence="3" key="1">
    <citation type="journal article" date="2014" name="Int. J. Syst. Evol. Microbiol.">
        <title>Complete genome sequence of Corynebacterium casei LMG S-19264T (=DSM 44701T), isolated from a smear-ripened cheese.</title>
        <authorList>
            <consortium name="US DOE Joint Genome Institute (JGI-PGF)"/>
            <person name="Walter F."/>
            <person name="Albersmeier A."/>
            <person name="Kalinowski J."/>
            <person name="Ruckert C."/>
        </authorList>
    </citation>
    <scope>NUCLEOTIDE SEQUENCE</scope>
    <source>
        <strain evidence="3">CGMCC 4.7110</strain>
    </source>
</reference>